<gene>
    <name evidence="2" type="ORF">SAMN02745912_03466</name>
</gene>
<dbReference type="Pfam" id="PF23845">
    <property type="entry name" value="TIM-barrel_NCTSP"/>
    <property type="match status" value="1"/>
</dbReference>
<reference evidence="2 3" key="1">
    <citation type="submission" date="2016-11" db="EMBL/GenBank/DDBJ databases">
        <authorList>
            <person name="Jaros S."/>
            <person name="Januszkiewicz K."/>
            <person name="Wedrychowicz H."/>
        </authorList>
    </citation>
    <scope>NUCLEOTIDE SEQUENCE [LARGE SCALE GENOMIC DNA]</scope>
    <source>
        <strain evidence="2 3">DSM 15212</strain>
    </source>
</reference>
<evidence type="ECO:0000313" key="3">
    <source>
        <dbReference type="Proteomes" id="UP000184465"/>
    </source>
</evidence>
<evidence type="ECO:0000259" key="1">
    <source>
        <dbReference type="Pfam" id="PF23845"/>
    </source>
</evidence>
<accession>A0A1M6SWR6</accession>
<keyword evidence="3" id="KW-1185">Reference proteome</keyword>
<dbReference type="EMBL" id="FRAG01000072">
    <property type="protein sequence ID" value="SHK49133.1"/>
    <property type="molecule type" value="Genomic_DNA"/>
</dbReference>
<organism evidence="2 3">
    <name type="scientific">Paramaledivibacter caminithermalis (strain DSM 15212 / CIP 107654 / DViRD3)</name>
    <name type="common">Clostridium caminithermale</name>
    <dbReference type="NCBI Taxonomy" id="1121301"/>
    <lineage>
        <taxon>Bacteria</taxon>
        <taxon>Bacillati</taxon>
        <taxon>Bacillota</taxon>
        <taxon>Clostridia</taxon>
        <taxon>Peptostreptococcales</taxon>
        <taxon>Caminicellaceae</taxon>
        <taxon>Paramaledivibacter</taxon>
    </lineage>
</organism>
<dbReference type="InterPro" id="IPR057122">
    <property type="entry name" value="TIM-barrel_NCTSP"/>
</dbReference>
<dbReference type="STRING" id="1121301.SAMN02745912_03466"/>
<dbReference type="RefSeq" id="WP_131821326.1">
    <property type="nucleotide sequence ID" value="NZ_FRAG01000072.1"/>
</dbReference>
<protein>
    <recommendedName>
        <fullName evidence="1">Non-contractile tail sheath TIM barrel domain-containing protein</fullName>
    </recommendedName>
</protein>
<evidence type="ECO:0000313" key="2">
    <source>
        <dbReference type="EMBL" id="SHK49133.1"/>
    </source>
</evidence>
<dbReference type="Proteomes" id="UP000184465">
    <property type="component" value="Unassembled WGS sequence"/>
</dbReference>
<proteinExistence type="predicted"/>
<feature type="domain" description="Non-contractile tail sheath TIM barrel" evidence="1">
    <location>
        <begin position="21"/>
        <end position="76"/>
    </location>
</feature>
<sequence length="351" mass="41395">MMRIVNFPGQKWSKISNNENLNFFQIEDYDWVIAGEWNKNYNVYDFPWYQMGYQRHKTQYFAGFVYTYPEAMRDWIPVFIKPLAEGTVVTYDNENLQIYLSFDEQDMEDYSWHNLKITKDYENQEMIMIVDYDPVNKVATLAHDFNKVWPYPGTKFYICPKKQDYIANMWKRINTAALKGVSKGEITYIWATAQILRQGWEPPRKVHIMEKARNLGNGVLLEEYKIQVPKGKENLLDLSKLKLDREDGSSIIYDSKKQYLKLNNADPSTDLFAYTWIDVEENTDYTLSDEDATQYIYVYSDFLYGTTLAVKETEIRKKIFNTGSLTKILIGFYVAEGSYTGKWTNVSLRRA</sequence>
<name>A0A1M6SWR6_PARC5</name>
<dbReference type="AlphaFoldDB" id="A0A1M6SWR6"/>